<gene>
    <name evidence="1" type="ORF">CUMW_254400</name>
</gene>
<organism evidence="1 2">
    <name type="scientific">Citrus unshiu</name>
    <name type="common">Satsuma mandarin</name>
    <name type="synonym">Citrus nobilis var. unshiu</name>
    <dbReference type="NCBI Taxonomy" id="55188"/>
    <lineage>
        <taxon>Eukaryota</taxon>
        <taxon>Viridiplantae</taxon>
        <taxon>Streptophyta</taxon>
        <taxon>Embryophyta</taxon>
        <taxon>Tracheophyta</taxon>
        <taxon>Spermatophyta</taxon>
        <taxon>Magnoliopsida</taxon>
        <taxon>eudicotyledons</taxon>
        <taxon>Gunneridae</taxon>
        <taxon>Pentapetalae</taxon>
        <taxon>rosids</taxon>
        <taxon>malvids</taxon>
        <taxon>Sapindales</taxon>
        <taxon>Rutaceae</taxon>
        <taxon>Aurantioideae</taxon>
        <taxon>Citrus</taxon>
    </lineage>
</organism>
<accession>A0A2H5QSB2</accession>
<dbReference type="Pfam" id="PF04578">
    <property type="entry name" value="DUF594"/>
    <property type="match status" value="1"/>
</dbReference>
<sequence>MGQLNLISYCIKDEITAASAAVGKLLSIKENLENQWYVTWADVSDDLEDLIYRELKEKVDKVDKQTYEPLCSTAEGQRIMAGRDLHKHCNGNPDTLHRCCKISKCLSDYMLYLLVVCPSLMPEETNLMETIYKHTCRDIIHHYYNQQRSLSEVWRCFSPLQMTAEELQEESQYVPSATMPGRWLGQQLQSLELKEDWNCDKKWEMISEVWVEILAYAASHSTWNEHSQHLGKGGELLTHVRLLMAHLGLSSQYLYANAPFFLVNDQDILTALGLPFSLARAPRVLILNWRPPEIGLVKGRACGEHNGPIVLGVQANPVEFGELVASQGLNIEEGSRRNPKHTS</sequence>
<evidence type="ECO:0000313" key="1">
    <source>
        <dbReference type="EMBL" id="GAY67165.1"/>
    </source>
</evidence>
<dbReference type="InterPro" id="IPR007658">
    <property type="entry name" value="DUF594"/>
</dbReference>
<protein>
    <submittedName>
        <fullName evidence="1">Uncharacterized protein</fullName>
    </submittedName>
</protein>
<comment type="caution">
    <text evidence="1">The sequence shown here is derived from an EMBL/GenBank/DDBJ whole genome shotgun (WGS) entry which is preliminary data.</text>
</comment>
<dbReference type="PANTHER" id="PTHR31325">
    <property type="entry name" value="OS01G0798800 PROTEIN-RELATED"/>
    <property type="match status" value="1"/>
</dbReference>
<dbReference type="AlphaFoldDB" id="A0A2H5QSB2"/>
<keyword evidence="2" id="KW-1185">Reference proteome</keyword>
<dbReference type="Proteomes" id="UP000236630">
    <property type="component" value="Unassembled WGS sequence"/>
</dbReference>
<dbReference type="EMBL" id="BDQV01000666">
    <property type="protein sequence ID" value="GAY67165.1"/>
    <property type="molecule type" value="Genomic_DNA"/>
</dbReference>
<reference evidence="1 2" key="1">
    <citation type="journal article" date="2017" name="Front. Genet.">
        <title>Draft sequencing of the heterozygous diploid genome of Satsuma (Citrus unshiu Marc.) using a hybrid assembly approach.</title>
        <authorList>
            <person name="Shimizu T."/>
            <person name="Tanizawa Y."/>
            <person name="Mochizuki T."/>
            <person name="Nagasaki H."/>
            <person name="Yoshioka T."/>
            <person name="Toyoda A."/>
            <person name="Fujiyama A."/>
            <person name="Kaminuma E."/>
            <person name="Nakamura Y."/>
        </authorList>
    </citation>
    <scope>NUCLEOTIDE SEQUENCE [LARGE SCALE GENOMIC DNA]</scope>
    <source>
        <strain evidence="2">cv. Miyagawa wase</strain>
    </source>
</reference>
<proteinExistence type="predicted"/>
<name>A0A2H5QSB2_CITUN</name>
<dbReference type="STRING" id="55188.A0A2H5QSB2"/>
<evidence type="ECO:0000313" key="2">
    <source>
        <dbReference type="Proteomes" id="UP000236630"/>
    </source>
</evidence>